<evidence type="ECO:0000256" key="1">
    <source>
        <dbReference type="ARBA" id="ARBA00007240"/>
    </source>
</evidence>
<reference evidence="3" key="1">
    <citation type="submission" date="2024-03" db="EMBL/GenBank/DDBJ databases">
        <title>WGS assembly of Saponaria officinalis var. Norfolk2.</title>
        <authorList>
            <person name="Jenkins J."/>
            <person name="Shu S."/>
            <person name="Grimwood J."/>
            <person name="Barry K."/>
            <person name="Goodstein D."/>
            <person name="Schmutz J."/>
            <person name="Leebens-Mack J."/>
            <person name="Osbourn A."/>
        </authorList>
    </citation>
    <scope>NUCLEOTIDE SEQUENCE [LARGE SCALE GENOMIC DNA]</scope>
    <source>
        <strain evidence="3">JIC</strain>
    </source>
</reference>
<dbReference type="SUPFAM" id="SSF51445">
    <property type="entry name" value="(Trans)glycosidases"/>
    <property type="match status" value="1"/>
</dbReference>
<dbReference type="EMBL" id="JBDFQZ010000004">
    <property type="protein sequence ID" value="KAK9734011.1"/>
    <property type="molecule type" value="Genomic_DNA"/>
</dbReference>
<gene>
    <name evidence="3" type="ORF">RND81_04G108200</name>
</gene>
<dbReference type="Pfam" id="PF05691">
    <property type="entry name" value="Raffinose_syn"/>
    <property type="match status" value="1"/>
</dbReference>
<proteinExistence type="inferred from homology"/>
<accession>A0AAW1LKR4</accession>
<keyword evidence="4" id="KW-1185">Reference proteome</keyword>
<sequence length="293" mass="33470">MNPYELIRNSIKILAKHKVTFNHVDDKKDACSFRLVWLVHLGCLLQRCRSSRNQTGFRKDTYNEFQTEGEKHSGSSDFGFATRLRDIKENVKFRYLNSTDEYSTLPEFFNFLKTRYGLKCIYMWHAILGCWGGVLPSSEALTKYSPKLVYPIQSPGNVANVRDVAMDGIEKYGMGVIDPEKISEFYSDYHCYLASIGVDGVKVDIQNVVETIGSGYGGRVRMTAMYLNGLEEAVSKNFRNNNLICSMCHNTDSLFSSKKSAVARAYEDFMPREPTFQTVHMLSTYISVFMPIF</sequence>
<keyword evidence="2" id="KW-0119">Carbohydrate metabolism</keyword>
<name>A0AAW1LKR4_SAPOF</name>
<dbReference type="Proteomes" id="UP001443914">
    <property type="component" value="Unassembled WGS sequence"/>
</dbReference>
<dbReference type="InterPro" id="IPR008811">
    <property type="entry name" value="Glycosyl_hydrolases_36"/>
</dbReference>
<comment type="similarity">
    <text evidence="1">Belongs to the glycosyl hydrolases 36 family.</text>
</comment>
<organism evidence="3 4">
    <name type="scientific">Saponaria officinalis</name>
    <name type="common">Common soapwort</name>
    <name type="synonym">Lychnis saponaria</name>
    <dbReference type="NCBI Taxonomy" id="3572"/>
    <lineage>
        <taxon>Eukaryota</taxon>
        <taxon>Viridiplantae</taxon>
        <taxon>Streptophyta</taxon>
        <taxon>Embryophyta</taxon>
        <taxon>Tracheophyta</taxon>
        <taxon>Spermatophyta</taxon>
        <taxon>Magnoliopsida</taxon>
        <taxon>eudicotyledons</taxon>
        <taxon>Gunneridae</taxon>
        <taxon>Pentapetalae</taxon>
        <taxon>Caryophyllales</taxon>
        <taxon>Caryophyllaceae</taxon>
        <taxon>Caryophylleae</taxon>
        <taxon>Saponaria</taxon>
    </lineage>
</organism>
<protein>
    <submittedName>
        <fullName evidence="3">Uncharacterized protein</fullName>
    </submittedName>
</protein>
<dbReference type="AlphaFoldDB" id="A0AAW1LKR4"/>
<dbReference type="InterPro" id="IPR017853">
    <property type="entry name" value="GH"/>
</dbReference>
<evidence type="ECO:0000313" key="4">
    <source>
        <dbReference type="Proteomes" id="UP001443914"/>
    </source>
</evidence>
<comment type="caution">
    <text evidence="3">The sequence shown here is derived from an EMBL/GenBank/DDBJ whole genome shotgun (WGS) entry which is preliminary data.</text>
</comment>
<dbReference type="PANTHER" id="PTHR31268">
    <property type="match status" value="1"/>
</dbReference>
<evidence type="ECO:0000256" key="2">
    <source>
        <dbReference type="ARBA" id="ARBA00023277"/>
    </source>
</evidence>
<dbReference type="PANTHER" id="PTHR31268:SF10">
    <property type="entry name" value="GALACTINOL--SUCROSE GALACTOSYLTRANSFERASE"/>
    <property type="match status" value="1"/>
</dbReference>
<evidence type="ECO:0000313" key="3">
    <source>
        <dbReference type="EMBL" id="KAK9734011.1"/>
    </source>
</evidence>